<gene>
    <name evidence="15" type="ORF">DN062_01055</name>
</gene>
<dbReference type="GO" id="GO:0005886">
    <property type="term" value="C:plasma membrane"/>
    <property type="evidence" value="ECO:0007669"/>
    <property type="project" value="UniProtKB-SubCell"/>
</dbReference>
<reference evidence="15 16" key="1">
    <citation type="submission" date="2018-06" db="EMBL/GenBank/DDBJ databases">
        <title>Nitrincola tibetense sp. nov., isolated from Lake XuguoCo on Tibetan Plateau.</title>
        <authorList>
            <person name="Xing P."/>
        </authorList>
    </citation>
    <scope>NUCLEOTIDE SEQUENCE [LARGE SCALE GENOMIC DNA]</scope>
    <source>
        <strain evidence="16">xg18</strain>
    </source>
</reference>
<evidence type="ECO:0000256" key="10">
    <source>
        <dbReference type="ARBA" id="ARBA00035657"/>
    </source>
</evidence>
<dbReference type="GO" id="GO:0008360">
    <property type="term" value="P:regulation of cell shape"/>
    <property type="evidence" value="ECO:0007669"/>
    <property type="project" value="UniProtKB-KW"/>
</dbReference>
<dbReference type="RefSeq" id="WP_112156719.1">
    <property type="nucleotide sequence ID" value="NZ_QKRX01000001.1"/>
</dbReference>
<evidence type="ECO:0000256" key="3">
    <source>
        <dbReference type="ARBA" id="ARBA00022519"/>
    </source>
</evidence>
<dbReference type="OrthoDB" id="7068713at2"/>
<evidence type="ECO:0000256" key="13">
    <source>
        <dbReference type="SAM" id="MobiDB-lite"/>
    </source>
</evidence>
<organism evidence="15 16">
    <name type="scientific">Nitrincola tibetensis</name>
    <dbReference type="NCBI Taxonomy" id="2219697"/>
    <lineage>
        <taxon>Bacteria</taxon>
        <taxon>Pseudomonadati</taxon>
        <taxon>Pseudomonadota</taxon>
        <taxon>Gammaproteobacteria</taxon>
        <taxon>Oceanospirillales</taxon>
        <taxon>Oceanospirillaceae</taxon>
        <taxon>Nitrincola</taxon>
    </lineage>
</organism>
<keyword evidence="4" id="KW-0132">Cell division</keyword>
<evidence type="ECO:0000256" key="7">
    <source>
        <dbReference type="ARBA" id="ARBA00022989"/>
    </source>
</evidence>
<evidence type="ECO:0000256" key="4">
    <source>
        <dbReference type="ARBA" id="ARBA00022618"/>
    </source>
</evidence>
<feature type="transmembrane region" description="Helical" evidence="14">
    <location>
        <begin position="6"/>
        <end position="25"/>
    </location>
</feature>
<dbReference type="PANTHER" id="PTHR39579">
    <property type="entry name" value="INNER MEMBRANE PROTEIN YHCB"/>
    <property type="match status" value="1"/>
</dbReference>
<dbReference type="Pfam" id="PF06295">
    <property type="entry name" value="ZapG-like"/>
    <property type="match status" value="1"/>
</dbReference>
<feature type="region of interest" description="Disordered" evidence="13">
    <location>
        <begin position="109"/>
        <end position="181"/>
    </location>
</feature>
<dbReference type="GO" id="GO:0051301">
    <property type="term" value="P:cell division"/>
    <property type="evidence" value="ECO:0007669"/>
    <property type="project" value="UniProtKB-KW"/>
</dbReference>
<feature type="compositionally biased region" description="Basic and acidic residues" evidence="13">
    <location>
        <begin position="116"/>
        <end position="140"/>
    </location>
</feature>
<evidence type="ECO:0000256" key="9">
    <source>
        <dbReference type="ARBA" id="ARBA00023306"/>
    </source>
</evidence>
<evidence type="ECO:0000256" key="5">
    <source>
        <dbReference type="ARBA" id="ARBA00022692"/>
    </source>
</evidence>
<keyword evidence="7 14" id="KW-1133">Transmembrane helix</keyword>
<sequence>MEQETIWIITLIALVIGAMIGYMLGFSKGSSKQKIETADEIKQTKTELHRYKQEVTSHFETTAELVNNLTEQYRKVHEHLASGAQTLCPNQAAGNSLHASLQPKQVEALIPDAQPDEIKATDDTRSKDEANAIEAPRDYAPKAPNEEGTLSSSYGLKKKDEITVPPQPDPGLHDEGNESKR</sequence>
<comment type="caution">
    <text evidence="15">The sequence shown here is derived from an EMBL/GenBank/DDBJ whole genome shotgun (WGS) entry which is preliminary data.</text>
</comment>
<keyword evidence="5 14" id="KW-0812">Transmembrane</keyword>
<evidence type="ECO:0000256" key="6">
    <source>
        <dbReference type="ARBA" id="ARBA00022960"/>
    </source>
</evidence>
<evidence type="ECO:0000256" key="12">
    <source>
        <dbReference type="ARBA" id="ARBA00035727"/>
    </source>
</evidence>
<comment type="subcellular location">
    <subcellularLocation>
        <location evidence="1">Cell inner membrane</location>
        <topology evidence="1">Single-pass membrane protein</topology>
    </subcellularLocation>
</comment>
<evidence type="ECO:0000313" key="15">
    <source>
        <dbReference type="EMBL" id="RAU19703.1"/>
    </source>
</evidence>
<keyword evidence="16" id="KW-1185">Reference proteome</keyword>
<name>A0A364NRJ1_9GAMM</name>
<proteinExistence type="inferred from homology"/>
<evidence type="ECO:0000313" key="16">
    <source>
        <dbReference type="Proteomes" id="UP000250744"/>
    </source>
</evidence>
<comment type="similarity">
    <text evidence="10">Belongs to the ZapG family.</text>
</comment>
<evidence type="ECO:0000256" key="2">
    <source>
        <dbReference type="ARBA" id="ARBA00022475"/>
    </source>
</evidence>
<keyword evidence="2" id="KW-1003">Cell membrane</keyword>
<dbReference type="InterPro" id="IPR009386">
    <property type="entry name" value="ZapG-like"/>
</dbReference>
<dbReference type="AlphaFoldDB" id="A0A364NRJ1"/>
<feature type="compositionally biased region" description="Basic and acidic residues" evidence="13">
    <location>
        <begin position="171"/>
        <end position="181"/>
    </location>
</feature>
<dbReference type="PANTHER" id="PTHR39579:SF1">
    <property type="entry name" value="INNER MEMBRANE PROTEIN YHCB"/>
    <property type="match status" value="1"/>
</dbReference>
<dbReference type="EMBL" id="QKRX01000001">
    <property type="protein sequence ID" value="RAU19703.1"/>
    <property type="molecule type" value="Genomic_DNA"/>
</dbReference>
<keyword evidence="6" id="KW-0133">Cell shape</keyword>
<evidence type="ECO:0000256" key="14">
    <source>
        <dbReference type="SAM" id="Phobius"/>
    </source>
</evidence>
<protein>
    <recommendedName>
        <fullName evidence="11">Z-ring associated protein G</fullName>
    </recommendedName>
    <alternativeName>
        <fullName evidence="12">Cell division protein ZapG</fullName>
    </alternativeName>
</protein>
<dbReference type="Proteomes" id="UP000250744">
    <property type="component" value="Unassembled WGS sequence"/>
</dbReference>
<keyword evidence="9" id="KW-0131">Cell cycle</keyword>
<evidence type="ECO:0000256" key="8">
    <source>
        <dbReference type="ARBA" id="ARBA00023136"/>
    </source>
</evidence>
<evidence type="ECO:0000256" key="1">
    <source>
        <dbReference type="ARBA" id="ARBA00004377"/>
    </source>
</evidence>
<evidence type="ECO:0000256" key="11">
    <source>
        <dbReference type="ARBA" id="ARBA00035703"/>
    </source>
</evidence>
<keyword evidence="3" id="KW-0997">Cell inner membrane</keyword>
<accession>A0A364NRJ1</accession>
<keyword evidence="8 14" id="KW-0472">Membrane</keyword>